<accession>A0A2M7IDI1</accession>
<dbReference type="Proteomes" id="UP000230822">
    <property type="component" value="Unassembled WGS sequence"/>
</dbReference>
<reference evidence="3" key="1">
    <citation type="submission" date="2017-09" db="EMBL/GenBank/DDBJ databases">
        <title>Depth-based differentiation of microbial function through sediment-hosted aquifers and enrichment of novel symbionts in the deep terrestrial subsurface.</title>
        <authorList>
            <person name="Probst A.J."/>
            <person name="Ladd B."/>
            <person name="Jarett J.K."/>
            <person name="Geller-Mcgrath D.E."/>
            <person name="Sieber C.M.K."/>
            <person name="Emerson J.B."/>
            <person name="Anantharaman K."/>
            <person name="Thomas B.C."/>
            <person name="Malmstrom R."/>
            <person name="Stieglmeier M."/>
            <person name="Klingl A."/>
            <person name="Woyke T."/>
            <person name="Ryan C.M."/>
            <person name="Banfield J.F."/>
        </authorList>
    </citation>
    <scope>NUCLEOTIDE SEQUENCE [LARGE SCALE GENOMIC DNA]</scope>
</reference>
<keyword evidence="1" id="KW-1133">Transmembrane helix</keyword>
<feature type="transmembrane region" description="Helical" evidence="1">
    <location>
        <begin position="61"/>
        <end position="87"/>
    </location>
</feature>
<feature type="transmembrane region" description="Helical" evidence="1">
    <location>
        <begin position="29"/>
        <end position="49"/>
    </location>
</feature>
<gene>
    <name evidence="2" type="ORF">CO005_00250</name>
</gene>
<comment type="caution">
    <text evidence="2">The sequence shown here is derived from an EMBL/GenBank/DDBJ whole genome shotgun (WGS) entry which is preliminary data.</text>
</comment>
<evidence type="ECO:0000313" key="3">
    <source>
        <dbReference type="Proteomes" id="UP000230822"/>
    </source>
</evidence>
<keyword evidence="1" id="KW-0472">Membrane</keyword>
<evidence type="ECO:0000256" key="1">
    <source>
        <dbReference type="SAM" id="Phobius"/>
    </source>
</evidence>
<feature type="transmembrane region" description="Helical" evidence="1">
    <location>
        <begin position="94"/>
        <end position="116"/>
    </location>
</feature>
<feature type="transmembrane region" description="Helical" evidence="1">
    <location>
        <begin position="122"/>
        <end position="142"/>
    </location>
</feature>
<proteinExistence type="predicted"/>
<dbReference type="AlphaFoldDB" id="A0A2M7IDI1"/>
<dbReference type="EMBL" id="PFGU01000006">
    <property type="protein sequence ID" value="PIW73653.1"/>
    <property type="molecule type" value="Genomic_DNA"/>
</dbReference>
<evidence type="ECO:0000313" key="2">
    <source>
        <dbReference type="EMBL" id="PIW73653.1"/>
    </source>
</evidence>
<organism evidence="2 3">
    <name type="scientific">Candidatus Roizmanbacteria bacterium CG_4_8_14_3_um_filter_34_9</name>
    <dbReference type="NCBI Taxonomy" id="1974832"/>
    <lineage>
        <taxon>Bacteria</taxon>
        <taxon>Candidatus Roizmaniibacteriota</taxon>
    </lineage>
</organism>
<feature type="transmembrane region" description="Helical" evidence="1">
    <location>
        <begin position="6"/>
        <end position="22"/>
    </location>
</feature>
<sequence length="212" mass="24356">MTKEITHALILIFTIVLTFIFPKTNLAQYDLQISAGLFILLYLTKNFIITKNTYSRLIESVVFTLIIMGIINSTGGLTSPFFFLIHFLLFSLSLILEPIISITTTVTLIIFFLFNLPANQNFSTLMPIISLAFITPFAMFLGQEKIESEKLKANSEKTKEETFLFLSLLLKNHLNNIKEAVQNFVGDHQLEIIKKSVHRMEKLIEKFEENRD</sequence>
<keyword evidence="1" id="KW-0812">Transmembrane</keyword>
<name>A0A2M7IDI1_9BACT</name>
<protein>
    <submittedName>
        <fullName evidence="2">Uncharacterized protein</fullName>
    </submittedName>
</protein>